<accession>A0AAW9SR01</accession>
<proteinExistence type="inferred from homology"/>
<dbReference type="PROSITE" id="PS00136">
    <property type="entry name" value="SUBTILASE_ASP"/>
    <property type="match status" value="1"/>
</dbReference>
<feature type="active site" description="Charge relay system" evidence="5">
    <location>
        <position position="331"/>
    </location>
</feature>
<evidence type="ECO:0000313" key="7">
    <source>
        <dbReference type="EMBL" id="MEN9061023.1"/>
    </source>
</evidence>
<dbReference type="Gene3D" id="3.40.50.200">
    <property type="entry name" value="Peptidase S8/S53 domain"/>
    <property type="match status" value="1"/>
</dbReference>
<evidence type="ECO:0000256" key="2">
    <source>
        <dbReference type="ARBA" id="ARBA00022670"/>
    </source>
</evidence>
<keyword evidence="3 5" id="KW-0378">Hydrolase</keyword>
<dbReference type="PANTHER" id="PTHR43806">
    <property type="entry name" value="PEPTIDASE S8"/>
    <property type="match status" value="1"/>
</dbReference>
<dbReference type="Pfam" id="PF00082">
    <property type="entry name" value="Peptidase_S8"/>
    <property type="match status" value="1"/>
</dbReference>
<dbReference type="EMBL" id="JBDNCH010000002">
    <property type="protein sequence ID" value="MEN9061023.1"/>
    <property type="molecule type" value="Genomic_DNA"/>
</dbReference>
<dbReference type="InterPro" id="IPR036852">
    <property type="entry name" value="Peptidase_S8/S53_dom_sf"/>
</dbReference>
<dbReference type="AlphaFoldDB" id="A0AAW9SR01"/>
<keyword evidence="8" id="KW-1185">Reference proteome</keyword>
<evidence type="ECO:0000259" key="6">
    <source>
        <dbReference type="Pfam" id="PF00082"/>
    </source>
</evidence>
<dbReference type="PANTHER" id="PTHR43806:SF11">
    <property type="entry name" value="CEREVISIN-RELATED"/>
    <property type="match status" value="1"/>
</dbReference>
<dbReference type="RefSeq" id="WP_347166139.1">
    <property type="nucleotide sequence ID" value="NZ_JBDNCH010000002.1"/>
</dbReference>
<feature type="active site" description="Charge relay system" evidence="5">
    <location>
        <position position="109"/>
    </location>
</feature>
<dbReference type="InterPro" id="IPR015500">
    <property type="entry name" value="Peptidase_S8_subtilisin-rel"/>
</dbReference>
<dbReference type="GO" id="GO:0004252">
    <property type="term" value="F:serine-type endopeptidase activity"/>
    <property type="evidence" value="ECO:0007669"/>
    <property type="project" value="UniProtKB-UniRule"/>
</dbReference>
<feature type="active site" description="Charge relay system" evidence="5">
    <location>
        <position position="140"/>
    </location>
</feature>
<evidence type="ECO:0000256" key="3">
    <source>
        <dbReference type="ARBA" id="ARBA00022801"/>
    </source>
</evidence>
<dbReference type="InterPro" id="IPR000209">
    <property type="entry name" value="Peptidase_S8/S53_dom"/>
</dbReference>
<comment type="similarity">
    <text evidence="1 5">Belongs to the peptidase S8 family.</text>
</comment>
<name>A0AAW9SR01_9RHOB</name>
<evidence type="ECO:0000256" key="5">
    <source>
        <dbReference type="PROSITE-ProRule" id="PRU01240"/>
    </source>
</evidence>
<dbReference type="PROSITE" id="PS51892">
    <property type="entry name" value="SUBTILASE"/>
    <property type="match status" value="1"/>
</dbReference>
<evidence type="ECO:0000256" key="4">
    <source>
        <dbReference type="ARBA" id="ARBA00022825"/>
    </source>
</evidence>
<evidence type="ECO:0000256" key="1">
    <source>
        <dbReference type="ARBA" id="ARBA00011073"/>
    </source>
</evidence>
<keyword evidence="4 5" id="KW-0720">Serine protease</keyword>
<keyword evidence="2 5" id="KW-0645">Protease</keyword>
<dbReference type="InterPro" id="IPR050131">
    <property type="entry name" value="Peptidase_S8_subtilisin-like"/>
</dbReference>
<dbReference type="InterPro" id="IPR023827">
    <property type="entry name" value="Peptidase_S8_Asp-AS"/>
</dbReference>
<dbReference type="PRINTS" id="PR00723">
    <property type="entry name" value="SUBTILISIN"/>
</dbReference>
<dbReference type="Proteomes" id="UP001428774">
    <property type="component" value="Unassembled WGS sequence"/>
</dbReference>
<reference evidence="7 8" key="1">
    <citation type="submission" date="2024-05" db="EMBL/GenBank/DDBJ databases">
        <title>Genome sequence of Ponticoccus litoralis KCCM 90028.</title>
        <authorList>
            <person name="Kim J.M."/>
            <person name="Lee J.K."/>
            <person name="Choi B.J."/>
            <person name="Bayburt H."/>
            <person name="Baek J.H."/>
            <person name="Jeon C.O."/>
        </authorList>
    </citation>
    <scope>NUCLEOTIDE SEQUENCE [LARGE SCALE GENOMIC DNA]</scope>
    <source>
        <strain evidence="7 8">KCCM 90028</strain>
    </source>
</reference>
<dbReference type="SUPFAM" id="SSF52743">
    <property type="entry name" value="Subtilisin-like"/>
    <property type="match status" value="1"/>
</dbReference>
<evidence type="ECO:0000313" key="8">
    <source>
        <dbReference type="Proteomes" id="UP001428774"/>
    </source>
</evidence>
<gene>
    <name evidence="7" type="ORF">ABFB10_08185</name>
</gene>
<sequence length="391" mass="40044">MTTYILLRDRSGNWRRPSVSLGPRIEPRNPARPAEPFIEVADLSPGDLRAAMRDEAVLTASPAMPTRLISPAPLDGLRDDSAEAGWGLRAIGADCTPLCGQGARVALLDTGLDAAHPAFHGVTVTGRDFAGTGLEDANGHGTHVAATILGRDLGGVRIGVARGVTELLVGKALSDNGLGRSDDFLNAVLWALQEKADVLGFSLCFDTVAHVMALIEEGYPQSLATASAVHAYRGNLRVFEMILDMLGGDSGTLILGAVGNDSLRVISEGFETGPAAPAAARGVLSVAALGREEGALTPAPFSNLGAALCAPGEGVVSAAMGGGTRVLNGTSMAMAHVAGIAALWVQRLHEGKEAVTALSLAARLIGGATRSGLGPAASRVDIGHGRVQAPR</sequence>
<organism evidence="7 8">
    <name type="scientific">Ponticoccus litoralis</name>
    <dbReference type="NCBI Taxonomy" id="422297"/>
    <lineage>
        <taxon>Bacteria</taxon>
        <taxon>Pseudomonadati</taxon>
        <taxon>Pseudomonadota</taxon>
        <taxon>Alphaproteobacteria</taxon>
        <taxon>Rhodobacterales</taxon>
        <taxon>Roseobacteraceae</taxon>
        <taxon>Ponticoccus</taxon>
    </lineage>
</organism>
<protein>
    <submittedName>
        <fullName evidence="7">S8 family serine peptidase</fullName>
    </submittedName>
</protein>
<comment type="caution">
    <text evidence="7">The sequence shown here is derived from an EMBL/GenBank/DDBJ whole genome shotgun (WGS) entry which is preliminary data.</text>
</comment>
<feature type="domain" description="Peptidase S8/S53" evidence="6">
    <location>
        <begin position="100"/>
        <end position="368"/>
    </location>
</feature>
<dbReference type="GO" id="GO:0006508">
    <property type="term" value="P:proteolysis"/>
    <property type="evidence" value="ECO:0007669"/>
    <property type="project" value="UniProtKB-KW"/>
</dbReference>